<dbReference type="GO" id="GO:0000160">
    <property type="term" value="P:phosphorelay signal transduction system"/>
    <property type="evidence" value="ECO:0007669"/>
    <property type="project" value="UniProtKB-KW"/>
</dbReference>
<evidence type="ECO:0000256" key="2">
    <source>
        <dbReference type="ARBA" id="ARBA00023012"/>
    </source>
</evidence>
<evidence type="ECO:0000256" key="1">
    <source>
        <dbReference type="ARBA" id="ARBA00022553"/>
    </source>
</evidence>
<evidence type="ECO:0000256" key="4">
    <source>
        <dbReference type="ARBA" id="ARBA00023125"/>
    </source>
</evidence>
<dbReference type="PROSITE" id="PS50110">
    <property type="entry name" value="RESPONSE_REGULATORY"/>
    <property type="match status" value="1"/>
</dbReference>
<keyword evidence="5" id="KW-0804">Transcription</keyword>
<dbReference type="Gene3D" id="3.40.50.2300">
    <property type="match status" value="1"/>
</dbReference>
<keyword evidence="2" id="KW-0902">Two-component regulatory system</keyword>
<evidence type="ECO:0000313" key="8">
    <source>
        <dbReference type="EMBL" id="OGG06133.1"/>
    </source>
</evidence>
<evidence type="ECO:0000256" key="6">
    <source>
        <dbReference type="PROSITE-ProRule" id="PRU00169"/>
    </source>
</evidence>
<keyword evidence="1 6" id="KW-0597">Phosphoprotein</keyword>
<name>A0A1F5Z1A7_9BACT</name>
<gene>
    <name evidence="8" type="ORF">A2872_04140</name>
</gene>
<dbReference type="STRING" id="1798377.A2872_04140"/>
<comment type="caution">
    <text evidence="8">The sequence shown here is derived from an EMBL/GenBank/DDBJ whole genome shotgun (WGS) entry which is preliminary data.</text>
</comment>
<evidence type="ECO:0000313" key="9">
    <source>
        <dbReference type="Proteomes" id="UP000178681"/>
    </source>
</evidence>
<organism evidence="8 9">
    <name type="scientific">Candidatus Gottesmanbacteria bacterium RIFCSPHIGHO2_01_FULL_42_12</name>
    <dbReference type="NCBI Taxonomy" id="1798377"/>
    <lineage>
        <taxon>Bacteria</taxon>
        <taxon>Candidatus Gottesmaniibacteriota</taxon>
    </lineage>
</organism>
<dbReference type="PANTHER" id="PTHR44591">
    <property type="entry name" value="STRESS RESPONSE REGULATOR PROTEIN 1"/>
    <property type="match status" value="1"/>
</dbReference>
<protein>
    <recommendedName>
        <fullName evidence="7">Response regulatory domain-containing protein</fullName>
    </recommendedName>
</protein>
<dbReference type="InterPro" id="IPR011006">
    <property type="entry name" value="CheY-like_superfamily"/>
</dbReference>
<dbReference type="CDD" id="cd17574">
    <property type="entry name" value="REC_OmpR"/>
    <property type="match status" value="1"/>
</dbReference>
<feature type="domain" description="Response regulatory" evidence="7">
    <location>
        <begin position="6"/>
        <end position="122"/>
    </location>
</feature>
<dbReference type="PANTHER" id="PTHR44591:SF3">
    <property type="entry name" value="RESPONSE REGULATORY DOMAIN-CONTAINING PROTEIN"/>
    <property type="match status" value="1"/>
</dbReference>
<dbReference type="GO" id="GO:0003677">
    <property type="term" value="F:DNA binding"/>
    <property type="evidence" value="ECO:0007669"/>
    <property type="project" value="UniProtKB-KW"/>
</dbReference>
<dbReference type="FunFam" id="3.40.50.2300:FF:000001">
    <property type="entry name" value="DNA-binding response regulator PhoB"/>
    <property type="match status" value="1"/>
</dbReference>
<dbReference type="InterPro" id="IPR001789">
    <property type="entry name" value="Sig_transdc_resp-reg_receiver"/>
</dbReference>
<dbReference type="InterPro" id="IPR050595">
    <property type="entry name" value="Bact_response_regulator"/>
</dbReference>
<evidence type="ECO:0000256" key="3">
    <source>
        <dbReference type="ARBA" id="ARBA00023015"/>
    </source>
</evidence>
<dbReference type="SUPFAM" id="SSF52172">
    <property type="entry name" value="CheY-like"/>
    <property type="match status" value="1"/>
</dbReference>
<dbReference type="Pfam" id="PF00072">
    <property type="entry name" value="Response_reg"/>
    <property type="match status" value="1"/>
</dbReference>
<proteinExistence type="predicted"/>
<keyword evidence="3" id="KW-0805">Transcription regulation</keyword>
<dbReference type="SMART" id="SM00448">
    <property type="entry name" value="REC"/>
    <property type="match status" value="1"/>
</dbReference>
<sequence>MADMKKILVFEDDKAMAKLYQVELTTKGFMVETAGDGVEGTEKAESFLPDLILLDIMMPKQNGIDTLKKLRENPKFKDIPVLMLTNFGQESLVKEAFSAGATDYIFKYQSTPAEVTEKVKQYLFPTNTQLPEV</sequence>
<dbReference type="EMBL" id="MFJG01000025">
    <property type="protein sequence ID" value="OGG06133.1"/>
    <property type="molecule type" value="Genomic_DNA"/>
</dbReference>
<evidence type="ECO:0000259" key="7">
    <source>
        <dbReference type="PROSITE" id="PS50110"/>
    </source>
</evidence>
<evidence type="ECO:0000256" key="5">
    <source>
        <dbReference type="ARBA" id="ARBA00023163"/>
    </source>
</evidence>
<keyword evidence="4" id="KW-0238">DNA-binding</keyword>
<accession>A0A1F5Z1A7</accession>
<dbReference type="Proteomes" id="UP000178681">
    <property type="component" value="Unassembled WGS sequence"/>
</dbReference>
<dbReference type="AlphaFoldDB" id="A0A1F5Z1A7"/>
<reference evidence="8 9" key="1">
    <citation type="journal article" date="2016" name="Nat. Commun.">
        <title>Thousands of microbial genomes shed light on interconnected biogeochemical processes in an aquifer system.</title>
        <authorList>
            <person name="Anantharaman K."/>
            <person name="Brown C.T."/>
            <person name="Hug L.A."/>
            <person name="Sharon I."/>
            <person name="Castelle C.J."/>
            <person name="Probst A.J."/>
            <person name="Thomas B.C."/>
            <person name="Singh A."/>
            <person name="Wilkins M.J."/>
            <person name="Karaoz U."/>
            <person name="Brodie E.L."/>
            <person name="Williams K.H."/>
            <person name="Hubbard S.S."/>
            <person name="Banfield J.F."/>
        </authorList>
    </citation>
    <scope>NUCLEOTIDE SEQUENCE [LARGE SCALE GENOMIC DNA]</scope>
</reference>
<feature type="modified residue" description="4-aspartylphosphate" evidence="6">
    <location>
        <position position="55"/>
    </location>
</feature>